<evidence type="ECO:0000259" key="6">
    <source>
        <dbReference type="PROSITE" id="PS50011"/>
    </source>
</evidence>
<protein>
    <submittedName>
        <fullName evidence="7">Protein kinase</fullName>
    </submittedName>
</protein>
<evidence type="ECO:0000256" key="5">
    <source>
        <dbReference type="SAM" id="MobiDB-lite"/>
    </source>
</evidence>
<evidence type="ECO:0000313" key="7">
    <source>
        <dbReference type="EMBL" id="MVQ28993.1"/>
    </source>
</evidence>
<dbReference type="RefSeq" id="WP_157397043.1">
    <property type="nucleotide sequence ID" value="NZ_WSEL01000003.1"/>
</dbReference>
<evidence type="ECO:0000256" key="3">
    <source>
        <dbReference type="ARBA" id="ARBA00022777"/>
    </source>
</evidence>
<dbReference type="PANTHER" id="PTHR43289">
    <property type="entry name" value="MITOGEN-ACTIVATED PROTEIN KINASE KINASE KINASE 20-RELATED"/>
    <property type="match status" value="1"/>
</dbReference>
<dbReference type="GO" id="GO:0004674">
    <property type="term" value="F:protein serine/threonine kinase activity"/>
    <property type="evidence" value="ECO:0007669"/>
    <property type="project" value="TreeGrafter"/>
</dbReference>
<dbReference type="Pfam" id="PF00069">
    <property type="entry name" value="Pkinase"/>
    <property type="match status" value="1"/>
</dbReference>
<dbReference type="SMART" id="SM00220">
    <property type="entry name" value="S_TKc"/>
    <property type="match status" value="1"/>
</dbReference>
<gene>
    <name evidence="7" type="ORF">GON04_06035</name>
</gene>
<dbReference type="SUPFAM" id="SSF56112">
    <property type="entry name" value="Protein kinase-like (PK-like)"/>
    <property type="match status" value="1"/>
</dbReference>
<dbReference type="Proteomes" id="UP000469385">
    <property type="component" value="Unassembled WGS sequence"/>
</dbReference>
<dbReference type="EMBL" id="WSEL01000003">
    <property type="protein sequence ID" value="MVQ28993.1"/>
    <property type="molecule type" value="Genomic_DNA"/>
</dbReference>
<dbReference type="AlphaFoldDB" id="A0A6N8ISZ4"/>
<comment type="caution">
    <text evidence="7">The sequence shown here is derived from an EMBL/GenBank/DDBJ whole genome shotgun (WGS) entry which is preliminary data.</text>
</comment>
<dbReference type="InterPro" id="IPR000719">
    <property type="entry name" value="Prot_kinase_dom"/>
</dbReference>
<accession>A0A6N8ISZ4</accession>
<dbReference type="Gene3D" id="1.10.510.10">
    <property type="entry name" value="Transferase(Phosphotransferase) domain 1"/>
    <property type="match status" value="1"/>
</dbReference>
<reference evidence="7 8" key="1">
    <citation type="submission" date="2019-12" db="EMBL/GenBank/DDBJ databases">
        <authorList>
            <person name="Huq M.A."/>
        </authorList>
    </citation>
    <scope>NUCLEOTIDE SEQUENCE [LARGE SCALE GENOMIC DNA]</scope>
    <source>
        <strain evidence="7 8">MAH-25</strain>
    </source>
</reference>
<evidence type="ECO:0000313" key="8">
    <source>
        <dbReference type="Proteomes" id="UP000469385"/>
    </source>
</evidence>
<keyword evidence="1" id="KW-0808">Transferase</keyword>
<feature type="region of interest" description="Disordered" evidence="5">
    <location>
        <begin position="419"/>
        <end position="474"/>
    </location>
</feature>
<keyword evidence="4" id="KW-0067">ATP-binding</keyword>
<name>A0A6N8ISZ4_9BURK</name>
<evidence type="ECO:0000256" key="1">
    <source>
        <dbReference type="ARBA" id="ARBA00022679"/>
    </source>
</evidence>
<evidence type="ECO:0000256" key="4">
    <source>
        <dbReference type="ARBA" id="ARBA00022840"/>
    </source>
</evidence>
<sequence>MSATRADGPLGPYDLLRELRHDANGAAWEAFDPRLQRRVALRTLAPRPDAAAQAQFHAAMQAAAGLQHPNIVAVYDCDWADQQGYVATEFVDGENLAQYLARVGRVPALQALALVAQLLSALELAHGQGVVHGGIDPEHVLVTRTGRVKLSGFGVVHLARECAQVDSRADVESAAAIAYRLLVGVPPSRDGAGAAIPPRRLRPDLPPSVDAVFARALAADPGARFQDAGALWAALREAFEPPLWSRPDRPPHPVRGAAPMEPVPAEATLAATAPAAPAPAAPALAEPAPADLPPAELAPAVRPVVVQRVSTVPSVRPPRRLRTQVAVATACLLGVFATATLVLVGELAPAASSAEATVAPARPIAHAVEPAAVETIAAAPAAGPVTTVAAAPLPSPDVPFGPRASPAAEAAVPAPLVAERQDTRTQPAAPVATREAPAERRAPVPRPAAERHAKARPEPAPVHTAQLARPAAAGPEQGCRVHQLALTREICKVAQCTTAEFRGHPVCVRLQAEQRQRDQVAEQALRTR</sequence>
<feature type="domain" description="Protein kinase" evidence="6">
    <location>
        <begin position="13"/>
        <end position="332"/>
    </location>
</feature>
<dbReference type="CDD" id="cd14014">
    <property type="entry name" value="STKc_PknB_like"/>
    <property type="match status" value="1"/>
</dbReference>
<dbReference type="PROSITE" id="PS50011">
    <property type="entry name" value="PROTEIN_KINASE_DOM"/>
    <property type="match status" value="1"/>
</dbReference>
<keyword evidence="8" id="KW-1185">Reference proteome</keyword>
<keyword evidence="3 7" id="KW-0418">Kinase</keyword>
<organism evidence="7 8">
    <name type="scientific">Ramlibacter pinisoli</name>
    <dbReference type="NCBI Taxonomy" id="2682844"/>
    <lineage>
        <taxon>Bacteria</taxon>
        <taxon>Pseudomonadati</taxon>
        <taxon>Pseudomonadota</taxon>
        <taxon>Betaproteobacteria</taxon>
        <taxon>Burkholderiales</taxon>
        <taxon>Comamonadaceae</taxon>
        <taxon>Ramlibacter</taxon>
    </lineage>
</organism>
<keyword evidence="2" id="KW-0547">Nucleotide-binding</keyword>
<dbReference type="Gene3D" id="3.30.200.20">
    <property type="entry name" value="Phosphorylase Kinase, domain 1"/>
    <property type="match status" value="1"/>
</dbReference>
<proteinExistence type="predicted"/>
<dbReference type="InterPro" id="IPR011009">
    <property type="entry name" value="Kinase-like_dom_sf"/>
</dbReference>
<evidence type="ECO:0000256" key="2">
    <source>
        <dbReference type="ARBA" id="ARBA00022741"/>
    </source>
</evidence>
<dbReference type="PANTHER" id="PTHR43289:SF6">
    <property type="entry name" value="SERINE_THREONINE-PROTEIN KINASE NEKL-3"/>
    <property type="match status" value="1"/>
</dbReference>
<dbReference type="GO" id="GO:0005524">
    <property type="term" value="F:ATP binding"/>
    <property type="evidence" value="ECO:0007669"/>
    <property type="project" value="UniProtKB-KW"/>
</dbReference>
<feature type="compositionally biased region" description="Basic and acidic residues" evidence="5">
    <location>
        <begin position="436"/>
        <end position="457"/>
    </location>
</feature>